<name>F0Y6C8_AURAN</name>
<feature type="region of interest" description="Disordered" evidence="1">
    <location>
        <begin position="201"/>
        <end position="291"/>
    </location>
</feature>
<organism evidence="3">
    <name type="scientific">Aureococcus anophagefferens</name>
    <name type="common">Harmful bloom alga</name>
    <dbReference type="NCBI Taxonomy" id="44056"/>
    <lineage>
        <taxon>Eukaryota</taxon>
        <taxon>Sar</taxon>
        <taxon>Stramenopiles</taxon>
        <taxon>Ochrophyta</taxon>
        <taxon>Pelagophyceae</taxon>
        <taxon>Pelagomonadales</taxon>
        <taxon>Pelagomonadaceae</taxon>
        <taxon>Aureococcus</taxon>
    </lineage>
</organism>
<sequence length="328" mass="33486">MCGRAGLTVPPDQVAGAVRSAGCAVPATAKPAAYRTSSAKKADADSFPCVVAAPGGVDLATLGFGVKKLRCHNAFVEGWLDRKTWREAAATPRGRCSMVVTSFVEGITARRPDDAVFFILGLRVGDEFVILTTAAKRSALLGERARAKEGWGAGRYPIVADGARAAAWATADGPEAAHRLVAELDASTLSNELGLVLGANRKRSLPSPGQKTLGTFFGSPAKKEKRAGDDAGRRLGGSPREDDDAGRRLGGSPREDGRAERLAAAERRASSGAASSGGEASSASAASSSDSVACPRCTLLNAAGAATCLACDGPLPARAPQGGVIDLT</sequence>
<evidence type="ECO:0000313" key="3">
    <source>
        <dbReference type="Proteomes" id="UP000002729"/>
    </source>
</evidence>
<dbReference type="GeneID" id="20228231"/>
<protein>
    <submittedName>
        <fullName evidence="2">Expressed protein</fullName>
    </submittedName>
</protein>
<feature type="compositionally biased region" description="Basic and acidic residues" evidence="1">
    <location>
        <begin position="253"/>
        <end position="269"/>
    </location>
</feature>
<evidence type="ECO:0000256" key="1">
    <source>
        <dbReference type="SAM" id="MobiDB-lite"/>
    </source>
</evidence>
<dbReference type="OrthoDB" id="10599089at2759"/>
<dbReference type="Proteomes" id="UP000002729">
    <property type="component" value="Unassembled WGS sequence"/>
</dbReference>
<dbReference type="KEGG" id="aaf:AURANDRAFT_71463"/>
<dbReference type="SUPFAM" id="SSF143081">
    <property type="entry name" value="BB1717-like"/>
    <property type="match status" value="1"/>
</dbReference>
<keyword evidence="3" id="KW-1185">Reference proteome</keyword>
<proteinExistence type="predicted"/>
<feature type="compositionally biased region" description="Low complexity" evidence="1">
    <location>
        <begin position="270"/>
        <end position="291"/>
    </location>
</feature>
<dbReference type="InParanoid" id="F0Y6C8"/>
<dbReference type="AlphaFoldDB" id="F0Y6C8"/>
<evidence type="ECO:0000313" key="2">
    <source>
        <dbReference type="EMBL" id="EGB08970.1"/>
    </source>
</evidence>
<dbReference type="EMBL" id="GL833126">
    <property type="protein sequence ID" value="EGB08970.1"/>
    <property type="molecule type" value="Genomic_DNA"/>
</dbReference>
<dbReference type="InterPro" id="IPR036590">
    <property type="entry name" value="SRAP-like"/>
</dbReference>
<accession>F0Y6C8</accession>
<dbReference type="OMA" id="LRCHNAF"/>
<dbReference type="eggNOG" id="ENOG502SU9U">
    <property type="taxonomic scope" value="Eukaryota"/>
</dbReference>
<gene>
    <name evidence="2" type="ORF">AURANDRAFT_71463</name>
</gene>
<reference evidence="2 3" key="1">
    <citation type="journal article" date="2011" name="Proc. Natl. Acad. Sci. U.S.A.">
        <title>Niche of harmful alga Aureococcus anophagefferens revealed through ecogenomics.</title>
        <authorList>
            <person name="Gobler C.J."/>
            <person name="Berry D.L."/>
            <person name="Dyhrman S.T."/>
            <person name="Wilhelm S.W."/>
            <person name="Salamov A."/>
            <person name="Lobanov A.V."/>
            <person name="Zhang Y."/>
            <person name="Collier J.L."/>
            <person name="Wurch L.L."/>
            <person name="Kustka A.B."/>
            <person name="Dill B.D."/>
            <person name="Shah M."/>
            <person name="VerBerkmoes N.C."/>
            <person name="Kuo A."/>
            <person name="Terry A."/>
            <person name="Pangilinan J."/>
            <person name="Lindquist E.A."/>
            <person name="Lucas S."/>
            <person name="Paulsen I.T."/>
            <person name="Hattenrath-Lehmann T.K."/>
            <person name="Talmage S.C."/>
            <person name="Walker E.A."/>
            <person name="Koch F."/>
            <person name="Burson A.M."/>
            <person name="Marcoval M.A."/>
            <person name="Tang Y.Z."/>
            <person name="Lecleir G.R."/>
            <person name="Coyne K.J."/>
            <person name="Berg G.M."/>
            <person name="Bertrand E.M."/>
            <person name="Saito M.A."/>
            <person name="Gladyshev V.N."/>
            <person name="Grigoriev I.V."/>
        </authorList>
    </citation>
    <scope>NUCLEOTIDE SEQUENCE [LARGE SCALE GENOMIC DNA]</scope>
    <source>
        <strain evidence="3">CCMP 1984</strain>
    </source>
</reference>
<dbReference type="RefSeq" id="XP_009036099.1">
    <property type="nucleotide sequence ID" value="XM_009037851.1"/>
</dbReference>